<dbReference type="Pfam" id="PF03465">
    <property type="entry name" value="eRF1_3"/>
    <property type="match status" value="1"/>
</dbReference>
<evidence type="ECO:0000256" key="8">
    <source>
        <dbReference type="ARBA" id="ARBA00054141"/>
    </source>
</evidence>
<protein>
    <recommendedName>
        <fullName evidence="9">Protein pelota homolog</fullName>
    </recommendedName>
</protein>
<dbReference type="GO" id="GO:0070651">
    <property type="term" value="P:nonfunctional rRNA decay"/>
    <property type="evidence" value="ECO:0007669"/>
    <property type="project" value="TreeGrafter"/>
</dbReference>
<dbReference type="InterPro" id="IPR038069">
    <property type="entry name" value="Pelota/DOM34_N"/>
</dbReference>
<evidence type="ECO:0000256" key="6">
    <source>
        <dbReference type="ARBA" id="ARBA00022723"/>
    </source>
</evidence>
<dbReference type="InterPro" id="IPR005140">
    <property type="entry name" value="eRF1_Pelota-like_N"/>
</dbReference>
<evidence type="ECO:0000256" key="2">
    <source>
        <dbReference type="ARBA" id="ARBA00004123"/>
    </source>
</evidence>
<dbReference type="Gene3D" id="3.30.1330.30">
    <property type="match status" value="1"/>
</dbReference>
<evidence type="ECO:0000256" key="5">
    <source>
        <dbReference type="ARBA" id="ARBA00022490"/>
    </source>
</evidence>
<evidence type="ECO:0000256" key="7">
    <source>
        <dbReference type="ARBA" id="ARBA00023242"/>
    </source>
</evidence>
<dbReference type="NCBIfam" id="TIGR00111">
    <property type="entry name" value="pelota"/>
    <property type="match status" value="1"/>
</dbReference>
<proteinExistence type="inferred from homology"/>
<dbReference type="InterPro" id="IPR005142">
    <property type="entry name" value="eRF1_3"/>
</dbReference>
<keyword evidence="7" id="KW-0539">Nucleus</keyword>
<dbReference type="EMBL" id="JBEDUW010000004">
    <property type="protein sequence ID" value="KAK9935380.1"/>
    <property type="molecule type" value="Genomic_DNA"/>
</dbReference>
<dbReference type="PANTHER" id="PTHR10853:SF0">
    <property type="entry name" value="PROTEIN PELOTA HOMOLOG"/>
    <property type="match status" value="1"/>
</dbReference>
<feature type="domain" description="eRF1/Pelota-like N-terminal" evidence="10">
    <location>
        <begin position="1"/>
        <end position="135"/>
    </location>
</feature>
<dbReference type="GO" id="GO:0005634">
    <property type="term" value="C:nucleus"/>
    <property type="evidence" value="ECO:0007669"/>
    <property type="project" value="UniProtKB-SubCell"/>
</dbReference>
<dbReference type="GO" id="GO:0032790">
    <property type="term" value="P:ribosome disassembly"/>
    <property type="evidence" value="ECO:0007669"/>
    <property type="project" value="TreeGrafter"/>
</dbReference>
<dbReference type="Pfam" id="PF03464">
    <property type="entry name" value="eRF1_2"/>
    <property type="match status" value="1"/>
</dbReference>
<dbReference type="GO" id="GO:0071025">
    <property type="term" value="P:RNA surveillance"/>
    <property type="evidence" value="ECO:0007669"/>
    <property type="project" value="InterPro"/>
</dbReference>
<dbReference type="InterPro" id="IPR058547">
    <property type="entry name" value="Pelota_N"/>
</dbReference>
<evidence type="ECO:0000313" key="11">
    <source>
        <dbReference type="EMBL" id="KAK9935380.1"/>
    </source>
</evidence>
<dbReference type="FunFam" id="3.30.1330.30:FF:000008">
    <property type="entry name" value="Protein pelota homolog"/>
    <property type="match status" value="1"/>
</dbReference>
<dbReference type="GO" id="GO:0070481">
    <property type="term" value="P:nuclear-transcribed mRNA catabolic process, non-stop decay"/>
    <property type="evidence" value="ECO:0007669"/>
    <property type="project" value="InterPro"/>
</dbReference>
<dbReference type="AlphaFoldDB" id="A0AAW1XG76"/>
<dbReference type="FunFam" id="2.30.30.870:FF:000002">
    <property type="entry name" value="Protein pelota homolog"/>
    <property type="match status" value="1"/>
</dbReference>
<organism evidence="11 12">
    <name type="scientific">Rubus argutus</name>
    <name type="common">Southern blackberry</name>
    <dbReference type="NCBI Taxonomy" id="59490"/>
    <lineage>
        <taxon>Eukaryota</taxon>
        <taxon>Viridiplantae</taxon>
        <taxon>Streptophyta</taxon>
        <taxon>Embryophyta</taxon>
        <taxon>Tracheophyta</taxon>
        <taxon>Spermatophyta</taxon>
        <taxon>Magnoliopsida</taxon>
        <taxon>eudicotyledons</taxon>
        <taxon>Gunneridae</taxon>
        <taxon>Pentapetalae</taxon>
        <taxon>rosids</taxon>
        <taxon>fabids</taxon>
        <taxon>Rosales</taxon>
        <taxon>Rosaceae</taxon>
        <taxon>Rosoideae</taxon>
        <taxon>Rosoideae incertae sedis</taxon>
        <taxon>Rubus</taxon>
    </lineage>
</organism>
<reference evidence="11 12" key="1">
    <citation type="journal article" date="2023" name="G3 (Bethesda)">
        <title>A chromosome-length genome assembly and annotation of blackberry (Rubus argutus, cv. 'Hillquist').</title>
        <authorList>
            <person name="Bruna T."/>
            <person name="Aryal R."/>
            <person name="Dudchenko O."/>
            <person name="Sargent D.J."/>
            <person name="Mead D."/>
            <person name="Buti M."/>
            <person name="Cavallini A."/>
            <person name="Hytonen T."/>
            <person name="Andres J."/>
            <person name="Pham M."/>
            <person name="Weisz D."/>
            <person name="Mascagni F."/>
            <person name="Usai G."/>
            <person name="Natali L."/>
            <person name="Bassil N."/>
            <person name="Fernandez G.E."/>
            <person name="Lomsadze A."/>
            <person name="Armour M."/>
            <person name="Olukolu B."/>
            <person name="Poorten T."/>
            <person name="Britton C."/>
            <person name="Davik J."/>
            <person name="Ashrafi H."/>
            <person name="Aiden E.L."/>
            <person name="Borodovsky M."/>
            <person name="Worthington M."/>
        </authorList>
    </citation>
    <scope>NUCLEOTIDE SEQUENCE [LARGE SCALE GENOMIC DNA]</scope>
    <source>
        <strain evidence="11">PI 553951</strain>
    </source>
</reference>
<accession>A0AAW1XG76</accession>
<comment type="subcellular location">
    <subcellularLocation>
        <location evidence="3 9">Cytoplasm</location>
    </subcellularLocation>
    <subcellularLocation>
        <location evidence="2">Nucleus</location>
    </subcellularLocation>
</comment>
<name>A0AAW1XG76_RUBAR</name>
<dbReference type="GO" id="GO:0046872">
    <property type="term" value="F:metal ion binding"/>
    <property type="evidence" value="ECO:0007669"/>
    <property type="project" value="UniProtKB-KW"/>
</dbReference>
<dbReference type="InterPro" id="IPR005141">
    <property type="entry name" value="eRF1_2"/>
</dbReference>
<dbReference type="Proteomes" id="UP001457282">
    <property type="component" value="Unassembled WGS sequence"/>
</dbReference>
<evidence type="ECO:0000313" key="12">
    <source>
        <dbReference type="Proteomes" id="UP001457282"/>
    </source>
</evidence>
<dbReference type="GO" id="GO:0005737">
    <property type="term" value="C:cytoplasm"/>
    <property type="evidence" value="ECO:0007669"/>
    <property type="project" value="UniProtKB-SubCell"/>
</dbReference>
<comment type="cofactor">
    <cofactor evidence="1 9">
        <name>a divalent metal cation</name>
        <dbReference type="ChEBI" id="CHEBI:60240"/>
    </cofactor>
</comment>
<dbReference type="SMART" id="SM01194">
    <property type="entry name" value="eRF1_1"/>
    <property type="match status" value="1"/>
</dbReference>
<evidence type="ECO:0000256" key="4">
    <source>
        <dbReference type="ARBA" id="ARBA00009504"/>
    </source>
</evidence>
<dbReference type="InterPro" id="IPR029064">
    <property type="entry name" value="Ribosomal_eL30-like_sf"/>
</dbReference>
<dbReference type="SUPFAM" id="SSF159065">
    <property type="entry name" value="Dom34/Pelota N-terminal domain-like"/>
    <property type="match status" value="1"/>
</dbReference>
<evidence type="ECO:0000256" key="1">
    <source>
        <dbReference type="ARBA" id="ARBA00001968"/>
    </source>
</evidence>
<dbReference type="PANTHER" id="PTHR10853">
    <property type="entry name" value="PELOTA"/>
    <property type="match status" value="1"/>
</dbReference>
<keyword evidence="6 9" id="KW-0479">Metal-binding</keyword>
<comment type="caution">
    <text evidence="11">The sequence shown here is derived from an EMBL/GenBank/DDBJ whole genome shotgun (WGS) entry which is preliminary data.</text>
</comment>
<keyword evidence="12" id="KW-1185">Reference proteome</keyword>
<evidence type="ECO:0000256" key="3">
    <source>
        <dbReference type="ARBA" id="ARBA00004496"/>
    </source>
</evidence>
<dbReference type="FunFam" id="3.30.420.60:FF:000002">
    <property type="entry name" value="Protein pelota homolog"/>
    <property type="match status" value="1"/>
</dbReference>
<dbReference type="SUPFAM" id="SSF55315">
    <property type="entry name" value="L30e-like"/>
    <property type="match status" value="1"/>
</dbReference>
<evidence type="ECO:0000256" key="9">
    <source>
        <dbReference type="RuleBase" id="RU362019"/>
    </source>
</evidence>
<dbReference type="SUPFAM" id="SSF53137">
    <property type="entry name" value="Translational machinery components"/>
    <property type="match status" value="1"/>
</dbReference>
<keyword evidence="5 9" id="KW-0963">Cytoplasm</keyword>
<sequence length="383" mass="42804">MKVSKHKIVAGQAGSVEMKPVDSDDLWYVYNLISPGDTVRATTVRKVLRESSSNRGGRDTTAERVKLKLEIKVEEVADYDNVGSVLRIRGTNITPNEHVRLGAYHTLELELQRPFVLTKDVWDSLALEELKQASDPGGSADLAVVLMQEGLAQILLLGKSVTVTCARIETSIPRKHGPSVKGYESALSKFFEKVLQAFLKHVDFSVVRCAVIASPGFAKDQFHKHLLLEAERRQLRPIIENKSRIVLVHTSSGYRHSLREVLNDEKIMNMIKDTKAAEEVRALQDFFSMMSNVPERACYGPKHVEVAHERMAVQTLLITDELFRNADVVARQKYVDLVNSVKDLGGLVHVFSSLHVSGEQLAQITGIAAILRFPLPELDDMEM</sequence>
<dbReference type="InterPro" id="IPR042226">
    <property type="entry name" value="eFR1_2_sf"/>
</dbReference>
<dbReference type="GO" id="GO:0070966">
    <property type="term" value="P:nuclear-transcribed mRNA catabolic process, no-go decay"/>
    <property type="evidence" value="ECO:0007669"/>
    <property type="project" value="InterPro"/>
</dbReference>
<dbReference type="Gene3D" id="2.30.30.870">
    <property type="entry name" value="Pelota, domain A"/>
    <property type="match status" value="1"/>
</dbReference>
<comment type="function">
    <text evidence="8">Component of the Pelota-HBS1L complex, a complex that recognizes stalled ribosomes and triggers the No-Go Decay (NGD) pathway. In the Pelota-HBS1L complex, pelo recognizes ribosomes stalled at the 3' end of an mRNA and engages stalled ribosomes by destabilizing mRNA in the mRNA channel. Following ribosome-binding, the Pelota-HBS1L complex promotes the disassembly of stalled ribosomes, followed by degradation of damaged mRNAs as part of the NGD pathway.</text>
</comment>
<dbReference type="InterPro" id="IPR004405">
    <property type="entry name" value="TF_pelota"/>
</dbReference>
<dbReference type="Gene3D" id="3.30.420.60">
    <property type="entry name" value="eRF1 domain 2"/>
    <property type="match status" value="1"/>
</dbReference>
<evidence type="ECO:0000259" key="10">
    <source>
        <dbReference type="SMART" id="SM01194"/>
    </source>
</evidence>
<gene>
    <name evidence="11" type="ORF">M0R45_022483</name>
</gene>
<comment type="similarity">
    <text evidence="4 9">Belongs to the eukaryotic release factor 1 family. Pelota subfamily.</text>
</comment>
<dbReference type="Pfam" id="PF26356">
    <property type="entry name" value="Pelota_N"/>
    <property type="match status" value="1"/>
</dbReference>